<keyword evidence="3 8" id="KW-0808">Transferase</keyword>
<keyword evidence="6 7" id="KW-0472">Membrane</keyword>
<feature type="transmembrane region" description="Helical" evidence="7">
    <location>
        <begin position="339"/>
        <end position="359"/>
    </location>
</feature>
<dbReference type="PANTHER" id="PTHR43867:SF2">
    <property type="entry name" value="CELLULOSE SYNTHASE CATALYTIC SUBUNIT A [UDP-FORMING]"/>
    <property type="match status" value="1"/>
</dbReference>
<keyword evidence="5 7" id="KW-1133">Transmembrane helix</keyword>
<dbReference type="OrthoDB" id="7431422at2"/>
<evidence type="ECO:0000313" key="8">
    <source>
        <dbReference type="EMBL" id="ADX74082.1"/>
    </source>
</evidence>
<dbReference type="PANTHER" id="PTHR43867">
    <property type="entry name" value="CELLULOSE SYNTHASE CATALYTIC SUBUNIT A [UDP-FORMING]"/>
    <property type="match status" value="1"/>
</dbReference>
<feature type="transmembrane region" description="Helical" evidence="7">
    <location>
        <begin position="380"/>
        <end position="400"/>
    </location>
</feature>
<dbReference type="KEGG" id="apn:Asphe3_29700"/>
<organism evidence="8 9">
    <name type="scientific">Pseudarthrobacter phenanthrenivorans (strain DSM 18606 / JCM 16027 / LMG 23796 / Sphe3)</name>
    <name type="common">Arthrobacter phenanthrenivorans</name>
    <dbReference type="NCBI Taxonomy" id="930171"/>
    <lineage>
        <taxon>Bacteria</taxon>
        <taxon>Bacillati</taxon>
        <taxon>Actinomycetota</taxon>
        <taxon>Actinomycetes</taxon>
        <taxon>Micrococcales</taxon>
        <taxon>Micrococcaceae</taxon>
        <taxon>Pseudarthrobacter</taxon>
    </lineage>
</organism>
<dbReference type="Proteomes" id="UP000008639">
    <property type="component" value="Chromosome"/>
</dbReference>
<evidence type="ECO:0000256" key="5">
    <source>
        <dbReference type="ARBA" id="ARBA00022989"/>
    </source>
</evidence>
<evidence type="ECO:0000313" key="9">
    <source>
        <dbReference type="Proteomes" id="UP000008639"/>
    </source>
</evidence>
<evidence type="ECO:0000256" key="4">
    <source>
        <dbReference type="ARBA" id="ARBA00022692"/>
    </source>
</evidence>
<protein>
    <submittedName>
        <fullName evidence="8">Glycosyl transferase</fullName>
    </submittedName>
</protein>
<evidence type="ECO:0000256" key="7">
    <source>
        <dbReference type="SAM" id="Phobius"/>
    </source>
</evidence>
<dbReference type="InterPro" id="IPR029044">
    <property type="entry name" value="Nucleotide-diphossugar_trans"/>
</dbReference>
<dbReference type="SUPFAM" id="SSF53448">
    <property type="entry name" value="Nucleotide-diphospho-sugar transferases"/>
    <property type="match status" value="1"/>
</dbReference>
<keyword evidence="4 7" id="KW-0812">Transmembrane</keyword>
<dbReference type="STRING" id="930171.Asphe3_29700"/>
<proteinExistence type="predicted"/>
<dbReference type="GO" id="GO:0016020">
    <property type="term" value="C:membrane"/>
    <property type="evidence" value="ECO:0007669"/>
    <property type="project" value="UniProtKB-SubCell"/>
</dbReference>
<dbReference type="RefSeq" id="WP_013601974.1">
    <property type="nucleotide sequence ID" value="NC_015145.1"/>
</dbReference>
<dbReference type="Pfam" id="PF13641">
    <property type="entry name" value="Glyco_tranf_2_3"/>
    <property type="match status" value="1"/>
</dbReference>
<dbReference type="InterPro" id="IPR050321">
    <property type="entry name" value="Glycosyltr_2/OpgH_subfam"/>
</dbReference>
<dbReference type="AlphaFoldDB" id="F0MBU1"/>
<feature type="transmembrane region" description="Helical" evidence="7">
    <location>
        <begin position="315"/>
        <end position="333"/>
    </location>
</feature>
<keyword evidence="2" id="KW-0328">Glycosyltransferase</keyword>
<dbReference type="HOGENOM" id="CLU_020629_2_0_11"/>
<dbReference type="EMBL" id="CP002379">
    <property type="protein sequence ID" value="ADX74082.1"/>
    <property type="molecule type" value="Genomic_DNA"/>
</dbReference>
<gene>
    <name evidence="8" type="ordered locus">Asphe3_29700</name>
</gene>
<name>F0MBU1_PSEPM</name>
<sequence length="426" mass="48025" precursor="true">MLTTILTVITGVLIIGISAVLFVIALSTLYVSTHAWWDPKTQAATSYTDLLPAPGVSFSLIMPCRHESEMVMRSTLDHLCNQDHPDVEVVISVGHDDPETVAVARKLAAERPEMVRVSVDEGAVKNKPRQLNTALAMCRNDVVGVFDAESIAAPDLLLHVDTCFVAKNADVVQGAVQLVNYRDTWYSLRNCLEYFMWFRSRLHAYAKQGFIPLGGNTVFVRRELLSSINGWDNNCLAEDCDLGVRLSVMNRKIVIAYSPHLVTKEETPDSIRSLVKQRTRWSLGFMQVFAKRDWQALPTLKQRSIAWWTLMQQHFMAFAGLCIPLCILTALFGKFPVPVTLLTFVPLVPAVAAVAFDICMLREFGRDHGYKIRLYDYVRLVLGTPFYQILLAFSALRALIKFRQSDFRWEKTMHAGSHLGYLAARP</sequence>
<evidence type="ECO:0000256" key="3">
    <source>
        <dbReference type="ARBA" id="ARBA00022679"/>
    </source>
</evidence>
<evidence type="ECO:0000256" key="1">
    <source>
        <dbReference type="ARBA" id="ARBA00004141"/>
    </source>
</evidence>
<evidence type="ECO:0000256" key="6">
    <source>
        <dbReference type="ARBA" id="ARBA00023136"/>
    </source>
</evidence>
<evidence type="ECO:0000256" key="2">
    <source>
        <dbReference type="ARBA" id="ARBA00022676"/>
    </source>
</evidence>
<feature type="transmembrane region" description="Helical" evidence="7">
    <location>
        <begin position="6"/>
        <end position="31"/>
    </location>
</feature>
<reference evidence="8 9" key="1">
    <citation type="journal article" date="2011" name="Stand. Genomic Sci.">
        <title>Complete genome sequence of Arthrobacter phenanthrenivorans type strain (Sphe3).</title>
        <authorList>
            <person name="Kallimanis A."/>
            <person name="Labutti K.M."/>
            <person name="Lapidus A."/>
            <person name="Clum A."/>
            <person name="Lykidis A."/>
            <person name="Mavromatis K."/>
            <person name="Pagani I."/>
            <person name="Liolios K."/>
            <person name="Ivanova N."/>
            <person name="Goodwin L."/>
            <person name="Pitluck S."/>
            <person name="Chen A."/>
            <person name="Palaniappan K."/>
            <person name="Markowitz V."/>
            <person name="Bristow J."/>
            <person name="Velentzas A.D."/>
            <person name="Perisynakis A."/>
            <person name="Ouzounis C.C."/>
            <person name="Kyrpides N.C."/>
            <person name="Koukkou A.I."/>
            <person name="Drainas C."/>
        </authorList>
    </citation>
    <scope>NUCLEOTIDE SEQUENCE [LARGE SCALE GENOMIC DNA]</scope>
    <source>
        <strain evidence="9">DSM 18606 / JCM 16027 / LMG 23796 / Sphe3</strain>
    </source>
</reference>
<dbReference type="GO" id="GO:0016757">
    <property type="term" value="F:glycosyltransferase activity"/>
    <property type="evidence" value="ECO:0007669"/>
    <property type="project" value="UniProtKB-KW"/>
</dbReference>
<dbReference type="Gene3D" id="3.90.550.10">
    <property type="entry name" value="Spore Coat Polysaccharide Biosynthesis Protein SpsA, Chain A"/>
    <property type="match status" value="1"/>
</dbReference>
<comment type="subcellular location">
    <subcellularLocation>
        <location evidence="1">Membrane</location>
        <topology evidence="1">Multi-pass membrane protein</topology>
    </subcellularLocation>
</comment>
<dbReference type="eggNOG" id="COG1215">
    <property type="taxonomic scope" value="Bacteria"/>
</dbReference>
<accession>F0MBU1</accession>